<evidence type="ECO:0000256" key="1">
    <source>
        <dbReference type="ARBA" id="ARBA00022722"/>
    </source>
</evidence>
<dbReference type="GO" id="GO:0016787">
    <property type="term" value="F:hydrolase activity"/>
    <property type="evidence" value="ECO:0007669"/>
    <property type="project" value="UniProtKB-KW"/>
</dbReference>
<dbReference type="EC" id="3.1.-.-" evidence="9"/>
<dbReference type="STRING" id="1390249.BHU72_06735"/>
<dbReference type="PANTHER" id="PTHR43219:SF2">
    <property type="entry name" value="CRISPR-ASSOCIATED ENDONUCLEASE CAS1"/>
    <property type="match status" value="1"/>
</dbReference>
<dbReference type="NCBIfam" id="TIGR03641">
    <property type="entry name" value="cas1_HMARI"/>
    <property type="match status" value="1"/>
</dbReference>
<keyword evidence="3 9" id="KW-0255">Endonuclease</keyword>
<dbReference type="OrthoDB" id="9803119at2"/>
<dbReference type="EMBL" id="MJAT01000035">
    <property type="protein sequence ID" value="OEH84885.1"/>
    <property type="molecule type" value="Genomic_DNA"/>
</dbReference>
<feature type="binding site" evidence="9">
    <location>
        <position position="154"/>
    </location>
    <ligand>
        <name>Mn(2+)</name>
        <dbReference type="ChEBI" id="CHEBI:29035"/>
    </ligand>
</feature>
<protein>
    <recommendedName>
        <fullName evidence="9">CRISPR-associated endonuclease Cas1</fullName>
        <ecNumber evidence="9">3.1.-.-</ecNumber>
    </recommendedName>
</protein>
<evidence type="ECO:0000313" key="11">
    <source>
        <dbReference type="Proteomes" id="UP000095255"/>
    </source>
</evidence>
<evidence type="ECO:0000256" key="2">
    <source>
        <dbReference type="ARBA" id="ARBA00022723"/>
    </source>
</evidence>
<dbReference type="Pfam" id="PF01867">
    <property type="entry name" value="Cas_Cas1"/>
    <property type="match status" value="1"/>
</dbReference>
<keyword evidence="7 9" id="KW-0238">DNA-binding</keyword>
<keyword evidence="5 9" id="KW-0460">Magnesium</keyword>
<evidence type="ECO:0000256" key="6">
    <source>
        <dbReference type="ARBA" id="ARBA00023118"/>
    </source>
</evidence>
<organism evidence="10 11">
    <name type="scientific">Desulfuribacillus stibiiarsenatis</name>
    <dbReference type="NCBI Taxonomy" id="1390249"/>
    <lineage>
        <taxon>Bacteria</taxon>
        <taxon>Bacillati</taxon>
        <taxon>Bacillota</taxon>
        <taxon>Desulfuribacillia</taxon>
        <taxon>Desulfuribacillales</taxon>
        <taxon>Desulfuribacillaceae</taxon>
        <taxon>Desulfuribacillus</taxon>
    </lineage>
</organism>
<dbReference type="PANTHER" id="PTHR43219">
    <property type="entry name" value="CRISPR-ASSOCIATED ENDONUCLEASE CAS1"/>
    <property type="match status" value="1"/>
</dbReference>
<evidence type="ECO:0000256" key="5">
    <source>
        <dbReference type="ARBA" id="ARBA00022842"/>
    </source>
</evidence>
<dbReference type="NCBIfam" id="TIGR00287">
    <property type="entry name" value="cas1"/>
    <property type="match status" value="1"/>
</dbReference>
<dbReference type="GO" id="GO:0046872">
    <property type="term" value="F:metal ion binding"/>
    <property type="evidence" value="ECO:0007669"/>
    <property type="project" value="UniProtKB-UniRule"/>
</dbReference>
<gene>
    <name evidence="9" type="primary">cas1</name>
    <name evidence="10" type="ORF">BHU72_06735</name>
</gene>
<comment type="function">
    <text evidence="9">CRISPR (clustered regularly interspaced short palindromic repeat), is an adaptive immune system that provides protection against mobile genetic elements (viruses, transposable elements and conjugative plasmids). CRISPR clusters contain spacers, sequences complementary to antecedent mobile elements, and target invading nucleic acids. CRISPR clusters are transcribed and processed into CRISPR RNA (crRNA). Acts as a dsDNA endonuclease. Involved in the integration of spacer DNA into the CRISPR cassette.</text>
</comment>
<evidence type="ECO:0000256" key="9">
    <source>
        <dbReference type="HAMAP-Rule" id="MF_01470"/>
    </source>
</evidence>
<evidence type="ECO:0000256" key="8">
    <source>
        <dbReference type="ARBA" id="ARBA00023211"/>
    </source>
</evidence>
<keyword evidence="11" id="KW-1185">Reference proteome</keyword>
<feature type="binding site" evidence="9">
    <location>
        <position position="219"/>
    </location>
    <ligand>
        <name>Mn(2+)</name>
        <dbReference type="ChEBI" id="CHEBI:29035"/>
    </ligand>
</feature>
<comment type="cofactor">
    <cofactor evidence="9">
        <name>Mg(2+)</name>
        <dbReference type="ChEBI" id="CHEBI:18420"/>
    </cofactor>
    <cofactor evidence="9">
        <name>Mn(2+)</name>
        <dbReference type="ChEBI" id="CHEBI:29035"/>
    </cofactor>
</comment>
<dbReference type="Gene3D" id="3.100.10.20">
    <property type="entry name" value="CRISPR-associated endonuclease Cas1, N-terminal domain"/>
    <property type="match status" value="1"/>
</dbReference>
<dbReference type="InterPro" id="IPR042206">
    <property type="entry name" value="CRISPR-assoc_Cas1_C"/>
</dbReference>
<evidence type="ECO:0000256" key="3">
    <source>
        <dbReference type="ARBA" id="ARBA00022759"/>
    </source>
</evidence>
<dbReference type="GO" id="GO:0003677">
    <property type="term" value="F:DNA binding"/>
    <property type="evidence" value="ECO:0007669"/>
    <property type="project" value="UniProtKB-KW"/>
</dbReference>
<dbReference type="Proteomes" id="UP000095255">
    <property type="component" value="Unassembled WGS sequence"/>
</dbReference>
<dbReference type="GO" id="GO:0051607">
    <property type="term" value="P:defense response to virus"/>
    <property type="evidence" value="ECO:0007669"/>
    <property type="project" value="UniProtKB-UniRule"/>
</dbReference>
<dbReference type="GO" id="GO:0043571">
    <property type="term" value="P:maintenance of CRISPR repeat elements"/>
    <property type="evidence" value="ECO:0007669"/>
    <property type="project" value="UniProtKB-UniRule"/>
</dbReference>
<keyword evidence="1 9" id="KW-0540">Nuclease</keyword>
<reference evidence="10 11" key="1">
    <citation type="submission" date="2016-09" db="EMBL/GenBank/DDBJ databases">
        <title>Desulfuribacillus arsenicus sp. nov., an obligately anaerobic, dissimilatory arsenic- and antimonate-reducing bacterium isolated from anoxic sediments.</title>
        <authorList>
            <person name="Abin C.A."/>
            <person name="Hollibaugh J.T."/>
        </authorList>
    </citation>
    <scope>NUCLEOTIDE SEQUENCE [LARGE SCALE GENOMIC DNA]</scope>
    <source>
        <strain evidence="10 11">MLFW-2</strain>
    </source>
</reference>
<sequence>MLRDHYIFSNGRLKRKDNTVYFENEQGQKKALPIEAIQTLHLFGEIDLNSKFLTYISQYGISLQFYNYYGFYAGAYHPKEKKESGLVIVKQSAHYLDRDKRQFLAYQFLQGAVHHMLRNLRRHKESVQTHIDEIELIAQKLQFAKDIQSLMGIEGQIRHIYYQSFNHILKQDFLMEKREKQPPRDPLNALISFGNTLMYTAILGEIYKTPLNPTISYLHEPSVRRFSLCLDIAEIFKPLIVDSIIFALINKKSITKKHFEYLEKEICYLNEEGKKRFITAWEEKLGTSVKHRTLNRNTTYRYLLRLECYKLVKHVIDDQVYKPLKAWW</sequence>
<dbReference type="AlphaFoldDB" id="A0A1E5L446"/>
<comment type="similarity">
    <text evidence="9">Belongs to the CRISPR-associated endonuclease Cas1 family.</text>
</comment>
<evidence type="ECO:0000256" key="4">
    <source>
        <dbReference type="ARBA" id="ARBA00022801"/>
    </source>
</evidence>
<evidence type="ECO:0000313" key="10">
    <source>
        <dbReference type="EMBL" id="OEH84885.1"/>
    </source>
</evidence>
<keyword evidence="4 9" id="KW-0378">Hydrolase</keyword>
<dbReference type="InterPro" id="IPR002729">
    <property type="entry name" value="CRISPR-assoc_Cas1"/>
</dbReference>
<dbReference type="InterPro" id="IPR042211">
    <property type="entry name" value="CRISPR-assoc_Cas1_N"/>
</dbReference>
<dbReference type="CDD" id="cd09722">
    <property type="entry name" value="Cas1_I-B"/>
    <property type="match status" value="1"/>
</dbReference>
<comment type="caution">
    <text evidence="10">The sequence shown here is derived from an EMBL/GenBank/DDBJ whole genome shotgun (WGS) entry which is preliminary data.</text>
</comment>
<dbReference type="InterPro" id="IPR019858">
    <property type="entry name" value="CRISPR-assoc_Cas1_HMARI/TNEAP"/>
</dbReference>
<proteinExistence type="inferred from homology"/>
<keyword evidence="8 9" id="KW-0464">Manganese</keyword>
<keyword evidence="2 9" id="KW-0479">Metal-binding</keyword>
<feature type="binding site" evidence="9">
    <location>
        <position position="234"/>
    </location>
    <ligand>
        <name>Mn(2+)</name>
        <dbReference type="ChEBI" id="CHEBI:29035"/>
    </ligand>
</feature>
<accession>A0A1E5L446</accession>
<keyword evidence="6 9" id="KW-0051">Antiviral defense</keyword>
<dbReference type="HAMAP" id="MF_01470">
    <property type="entry name" value="Cas1"/>
    <property type="match status" value="1"/>
</dbReference>
<dbReference type="Gene3D" id="1.20.120.920">
    <property type="entry name" value="CRISPR-associated endonuclease Cas1, C-terminal domain"/>
    <property type="match status" value="1"/>
</dbReference>
<comment type="subunit">
    <text evidence="9">Homodimer, forms a heterotetramer with a Cas2 homodimer.</text>
</comment>
<dbReference type="RefSeq" id="WP_069702620.1">
    <property type="nucleotide sequence ID" value="NZ_MJAT01000035.1"/>
</dbReference>
<name>A0A1E5L446_9FIRM</name>
<evidence type="ECO:0000256" key="7">
    <source>
        <dbReference type="ARBA" id="ARBA00023125"/>
    </source>
</evidence>
<dbReference type="GO" id="GO:0004520">
    <property type="term" value="F:DNA endonuclease activity"/>
    <property type="evidence" value="ECO:0007669"/>
    <property type="project" value="InterPro"/>
</dbReference>